<dbReference type="Pfam" id="PF18962">
    <property type="entry name" value="Por_Secre_tail"/>
    <property type="match status" value="1"/>
</dbReference>
<evidence type="ECO:0000313" key="6">
    <source>
        <dbReference type="Proteomes" id="UP000607435"/>
    </source>
</evidence>
<dbReference type="InterPro" id="IPR013517">
    <property type="entry name" value="FG-GAP"/>
</dbReference>
<sequence length="1186" mass="129866">MKTKLLTLLSILCVLSAKAQIDFTENTVIDMSLFILTPFDVFPADLDGDGDIDLLTSTYSDDKLLWLENLDGIGKDFAMHEISTTIDNPWSAHAADLDNDGDLDVLAAAFGGDHVIWYENTDGNANFEFRQYISAYEAKEVSAHDMDGDGDLDVVWSSNTDAKIKWSRNTDGLGTFASTLNIENSLSSLPNFQVIDVDGDDDLDVVSAWNFDGGTQGVSWYENEVGSGSFSNRITISSTTATVSSVRAGDLDGDGDIDVAATISAENKVVWFENTDGIGTFGPEQLLSDTVNAVVEMRITDFNGDGNLDIIVAANDDNETFWFQNLGSGNFSAKTSIDGYLGGMRDLEIRDFDGDGDQDFVTVTSDDKNIKWYENTDGLGDFSPYTITKTVSGGKVITAADLDGDGDKDILSASHWDDKIAWFENKDGQGDFYNTQKIISETLNGAGSVVAVDIDGDGDNDVIGTSSLDDDVVWYENTDGLGNFGEAQVIEDDLYSVSKAFTSDIDNDGDIDIFCVARGKVVWYENTDGLGNFSVRQEIESINNFTMWSIDFGDLDGDGDLDISVASSYRLLYFLNLDGQGNFGTRQEIEDFYFDSVSTQIADIDGDGDNDIVYTGDKTDTDYVGWSENLDGAGTFSDIKLITTIINNPKDVRVFDIDNDGDLDVVSAAQGNGGVIAWYENTDGLGDFENTQQVISTSLNSPYDLFPTDINQDNNIDIVSISNLGNRIFWYNNMGAALSNQIRGTARFDLLGDGCTVDDALLSGIMVVATNGTSSQAAFTQENGVFRIYTQEEGIVDTQITAQLPNYYQANPTTFQSDFTGFGNSDNINFCIEPVAAISDLNVSAYPIFFEPRPGFDTSYRIVYKNVGTTQLSGSVNFEFDGSKLNFLSATEMVSSQTANVITFDFTDLNPFETKTIDLDFNVFPPPTTNIDDELLTTVSISPISGDITEEDNTLTIEQIVVGSYDPNDITVLEGDEILIEDADKYLHYLIRFQNTGTASAINVKVDHVLDNKLDWSTMQIESLSHTGRVEIMDQTDVSFVFNNIHLPDSTNDEPNSHGFITFKIKPKPNVQVGDIISGVADIYFDFNPAIVTNTVNTQIVEPLSVNGFNFNNLQLYPNPASEKLELSSSQMIDKVAIVDINGRMLTEIEISASSYILDISTFSKGVYFIEIQSGNSKVTKKFIKN</sequence>
<dbReference type="InterPro" id="IPR028994">
    <property type="entry name" value="Integrin_alpha_N"/>
</dbReference>
<dbReference type="Proteomes" id="UP000607435">
    <property type="component" value="Unassembled WGS sequence"/>
</dbReference>
<keyword evidence="1 2" id="KW-0732">Signal</keyword>
<keyword evidence="6" id="KW-1185">Reference proteome</keyword>
<proteinExistence type="predicted"/>
<name>A0ABR6Y0B0_9FLAO</name>
<dbReference type="EMBL" id="JACOME010000002">
    <property type="protein sequence ID" value="MBC3846167.1"/>
    <property type="molecule type" value="Genomic_DNA"/>
</dbReference>
<dbReference type="RefSeq" id="WP_186845299.1">
    <property type="nucleotide sequence ID" value="NZ_JACOME010000002.1"/>
</dbReference>
<dbReference type="PANTHER" id="PTHR44103:SF1">
    <property type="entry name" value="PROPROTEIN CONVERTASE P"/>
    <property type="match status" value="1"/>
</dbReference>
<evidence type="ECO:0000256" key="2">
    <source>
        <dbReference type="SAM" id="SignalP"/>
    </source>
</evidence>
<organism evidence="5 6">
    <name type="scientific">Winogradskyella echinorum</name>
    <dbReference type="NCBI Taxonomy" id="538189"/>
    <lineage>
        <taxon>Bacteria</taxon>
        <taxon>Pseudomonadati</taxon>
        <taxon>Bacteroidota</taxon>
        <taxon>Flavobacteriia</taxon>
        <taxon>Flavobacteriales</taxon>
        <taxon>Flavobacteriaceae</taxon>
        <taxon>Winogradskyella</taxon>
    </lineage>
</organism>
<feature type="signal peptide" evidence="2">
    <location>
        <begin position="1"/>
        <end position="19"/>
    </location>
</feature>
<dbReference type="InterPro" id="IPR026444">
    <property type="entry name" value="Secre_tail"/>
</dbReference>
<gene>
    <name evidence="5" type="ORF">H6H04_07245</name>
</gene>
<dbReference type="Pfam" id="PF13517">
    <property type="entry name" value="FG-GAP_3"/>
    <property type="match status" value="5"/>
</dbReference>
<feature type="domain" description="DUF7619" evidence="4">
    <location>
        <begin position="966"/>
        <end position="1099"/>
    </location>
</feature>
<dbReference type="Pfam" id="PF24595">
    <property type="entry name" value="DUF7619"/>
    <property type="match status" value="1"/>
</dbReference>
<comment type="caution">
    <text evidence="5">The sequence shown here is derived from an EMBL/GenBank/DDBJ whole genome shotgun (WGS) entry which is preliminary data.</text>
</comment>
<evidence type="ECO:0000259" key="4">
    <source>
        <dbReference type="Pfam" id="PF24595"/>
    </source>
</evidence>
<dbReference type="PANTHER" id="PTHR44103">
    <property type="entry name" value="PROPROTEIN CONVERTASE P"/>
    <property type="match status" value="1"/>
</dbReference>
<protein>
    <submittedName>
        <fullName evidence="5">T9SS type A sorting domain-containing protein</fullName>
    </submittedName>
</protein>
<evidence type="ECO:0000256" key="1">
    <source>
        <dbReference type="ARBA" id="ARBA00022729"/>
    </source>
</evidence>
<dbReference type="SUPFAM" id="SSF69318">
    <property type="entry name" value="Integrin alpha N-terminal domain"/>
    <property type="match status" value="2"/>
</dbReference>
<feature type="chain" id="PRO_5045564962" evidence="2">
    <location>
        <begin position="20"/>
        <end position="1186"/>
    </location>
</feature>
<reference evidence="5 6" key="1">
    <citation type="submission" date="2020-08" db="EMBL/GenBank/DDBJ databases">
        <title>Winogradskyella ouciana sp. nov., isolated from the hadal seawater of the Mariana Trench.</title>
        <authorList>
            <person name="He X."/>
        </authorList>
    </citation>
    <scope>NUCLEOTIDE SEQUENCE [LARGE SCALE GENOMIC DNA]</scope>
    <source>
        <strain evidence="5 6">KCTC 22026</strain>
    </source>
</reference>
<dbReference type="InterPro" id="IPR055353">
    <property type="entry name" value="DUF7619"/>
</dbReference>
<dbReference type="Gene3D" id="2.130.10.130">
    <property type="entry name" value="Integrin alpha, N-terminal"/>
    <property type="match status" value="2"/>
</dbReference>
<evidence type="ECO:0000313" key="5">
    <source>
        <dbReference type="EMBL" id="MBC3846167.1"/>
    </source>
</evidence>
<dbReference type="NCBIfam" id="TIGR04183">
    <property type="entry name" value="Por_Secre_tail"/>
    <property type="match status" value="1"/>
</dbReference>
<accession>A0ABR6Y0B0</accession>
<evidence type="ECO:0000259" key="3">
    <source>
        <dbReference type="Pfam" id="PF18962"/>
    </source>
</evidence>
<feature type="domain" description="Secretion system C-terminal sorting" evidence="3">
    <location>
        <begin position="1116"/>
        <end position="1184"/>
    </location>
</feature>